<dbReference type="InterPro" id="IPR029016">
    <property type="entry name" value="GAF-like_dom_sf"/>
</dbReference>
<dbReference type="PROSITE" id="PS51078">
    <property type="entry name" value="ICLR_ED"/>
    <property type="match status" value="1"/>
</dbReference>
<organism evidence="6 7">
    <name type="scientific">Paenibacillus aestuarii</name>
    <dbReference type="NCBI Taxonomy" id="516965"/>
    <lineage>
        <taxon>Bacteria</taxon>
        <taxon>Bacillati</taxon>
        <taxon>Bacillota</taxon>
        <taxon>Bacilli</taxon>
        <taxon>Bacillales</taxon>
        <taxon>Paenibacillaceae</taxon>
        <taxon>Paenibacillus</taxon>
    </lineage>
</organism>
<evidence type="ECO:0000313" key="7">
    <source>
        <dbReference type="Proteomes" id="UP001596044"/>
    </source>
</evidence>
<dbReference type="PANTHER" id="PTHR30136:SF7">
    <property type="entry name" value="HTH-TYPE TRANSCRIPTIONAL REGULATOR KDGR-RELATED"/>
    <property type="match status" value="1"/>
</dbReference>
<feature type="domain" description="IclR-ED" evidence="5">
    <location>
        <begin position="67"/>
        <end position="250"/>
    </location>
</feature>
<keyword evidence="2" id="KW-0238">DNA-binding</keyword>
<dbReference type="InterPro" id="IPR036390">
    <property type="entry name" value="WH_DNA-bd_sf"/>
</dbReference>
<dbReference type="RefSeq" id="WP_270880183.1">
    <property type="nucleotide sequence ID" value="NZ_JAQFVF010000030.1"/>
</dbReference>
<dbReference type="Gene3D" id="3.30.450.40">
    <property type="match status" value="1"/>
</dbReference>
<evidence type="ECO:0000313" key="6">
    <source>
        <dbReference type="EMBL" id="MFC5451372.1"/>
    </source>
</evidence>
<evidence type="ECO:0000259" key="5">
    <source>
        <dbReference type="PROSITE" id="PS51078"/>
    </source>
</evidence>
<dbReference type="Proteomes" id="UP001596044">
    <property type="component" value="Unassembled WGS sequence"/>
</dbReference>
<dbReference type="Pfam" id="PF01614">
    <property type="entry name" value="IclR_C"/>
    <property type="match status" value="1"/>
</dbReference>
<dbReference type="SUPFAM" id="SSF46785">
    <property type="entry name" value="Winged helix' DNA-binding domain"/>
    <property type="match status" value="1"/>
</dbReference>
<dbReference type="Pfam" id="PF09339">
    <property type="entry name" value="HTH_IclR"/>
    <property type="match status" value="1"/>
</dbReference>
<dbReference type="PANTHER" id="PTHR30136">
    <property type="entry name" value="HELIX-TURN-HELIX TRANSCRIPTIONAL REGULATOR, ICLR FAMILY"/>
    <property type="match status" value="1"/>
</dbReference>
<accession>A0ABW0KFL9</accession>
<evidence type="ECO:0000259" key="4">
    <source>
        <dbReference type="PROSITE" id="PS51077"/>
    </source>
</evidence>
<name>A0ABW0KFL9_9BACL</name>
<dbReference type="InterPro" id="IPR036388">
    <property type="entry name" value="WH-like_DNA-bd_sf"/>
</dbReference>
<dbReference type="InterPro" id="IPR014757">
    <property type="entry name" value="Tscrpt_reg_IclR_C"/>
</dbReference>
<keyword evidence="3" id="KW-0804">Transcription</keyword>
<evidence type="ECO:0000256" key="2">
    <source>
        <dbReference type="ARBA" id="ARBA00023125"/>
    </source>
</evidence>
<dbReference type="SUPFAM" id="SSF55781">
    <property type="entry name" value="GAF domain-like"/>
    <property type="match status" value="1"/>
</dbReference>
<dbReference type="SMART" id="SM00346">
    <property type="entry name" value="HTH_ICLR"/>
    <property type="match status" value="1"/>
</dbReference>
<reference evidence="7" key="1">
    <citation type="journal article" date="2019" name="Int. J. Syst. Evol. Microbiol.">
        <title>The Global Catalogue of Microorganisms (GCM) 10K type strain sequencing project: providing services to taxonomists for standard genome sequencing and annotation.</title>
        <authorList>
            <consortium name="The Broad Institute Genomics Platform"/>
            <consortium name="The Broad Institute Genome Sequencing Center for Infectious Disease"/>
            <person name="Wu L."/>
            <person name="Ma J."/>
        </authorList>
    </citation>
    <scope>NUCLEOTIDE SEQUENCE [LARGE SCALE GENOMIC DNA]</scope>
    <source>
        <strain evidence="7">KACC 11904</strain>
    </source>
</reference>
<protein>
    <submittedName>
        <fullName evidence="6">IclR family transcriptional regulator</fullName>
    </submittedName>
</protein>
<gene>
    <name evidence="6" type="ORF">ACFPOG_24345</name>
</gene>
<sequence>MPIIQALDRAMNILELFDEHTTELKITEISARMDLHKSTVHSLLRTLQLHGYIDQNQESGKYRLGLKLIEKGQLVLQGMDVRSVARKHLEALSERTGQTTNLVILDGKEGVYIDKVEGAKAAIRYSRIGRRVPLHSSAVGKVLLAHMRQDKLEDLLRQYHFHVQTAQTIQDQDTLLRELVQVREQGFAIDNQENEAGVRCGAVPIRDHSNQVIAAMSLSTMTSAIDDEQFQVYIAQLQQEGESVSQHLGFKR</sequence>
<evidence type="ECO:0000256" key="1">
    <source>
        <dbReference type="ARBA" id="ARBA00023015"/>
    </source>
</evidence>
<comment type="caution">
    <text evidence="6">The sequence shown here is derived from an EMBL/GenBank/DDBJ whole genome shotgun (WGS) entry which is preliminary data.</text>
</comment>
<dbReference type="PROSITE" id="PS51077">
    <property type="entry name" value="HTH_ICLR"/>
    <property type="match status" value="1"/>
</dbReference>
<keyword evidence="1" id="KW-0805">Transcription regulation</keyword>
<feature type="domain" description="HTH iclR-type" evidence="4">
    <location>
        <begin position="4"/>
        <end position="66"/>
    </location>
</feature>
<keyword evidence="7" id="KW-1185">Reference proteome</keyword>
<dbReference type="Gene3D" id="1.10.10.10">
    <property type="entry name" value="Winged helix-like DNA-binding domain superfamily/Winged helix DNA-binding domain"/>
    <property type="match status" value="1"/>
</dbReference>
<dbReference type="InterPro" id="IPR005471">
    <property type="entry name" value="Tscrpt_reg_IclR_N"/>
</dbReference>
<dbReference type="InterPro" id="IPR050707">
    <property type="entry name" value="HTH_MetabolicPath_Reg"/>
</dbReference>
<evidence type="ECO:0000256" key="3">
    <source>
        <dbReference type="ARBA" id="ARBA00023163"/>
    </source>
</evidence>
<dbReference type="EMBL" id="JBHSMJ010000032">
    <property type="protein sequence ID" value="MFC5451372.1"/>
    <property type="molecule type" value="Genomic_DNA"/>
</dbReference>
<proteinExistence type="predicted"/>